<dbReference type="GO" id="GO:0046872">
    <property type="term" value="F:metal ion binding"/>
    <property type="evidence" value="ECO:0007669"/>
    <property type="project" value="UniProtKB-KW"/>
</dbReference>
<dbReference type="InterPro" id="IPR012677">
    <property type="entry name" value="Nucleotide-bd_a/b_plait_sf"/>
</dbReference>
<evidence type="ECO:0000256" key="2">
    <source>
        <dbReference type="ARBA" id="ARBA00004906"/>
    </source>
</evidence>
<reference evidence="9" key="1">
    <citation type="submission" date="2013-03" db="EMBL/GenBank/DDBJ databases">
        <authorList>
            <person name="Jeffery W."/>
            <person name="Warren W."/>
            <person name="Wilson R.K."/>
        </authorList>
    </citation>
    <scope>NUCLEOTIDE SEQUENCE</scope>
    <source>
        <strain evidence="9">female</strain>
    </source>
</reference>
<feature type="compositionally biased region" description="Polar residues" evidence="6">
    <location>
        <begin position="858"/>
        <end position="873"/>
    </location>
</feature>
<evidence type="ECO:0000256" key="1">
    <source>
        <dbReference type="ARBA" id="ARBA00000900"/>
    </source>
</evidence>
<organism evidence="8 9">
    <name type="scientific">Astyanax mexicanus</name>
    <name type="common">Blind cave fish</name>
    <name type="synonym">Astyanax fasciatus mexicanus</name>
    <dbReference type="NCBI Taxonomy" id="7994"/>
    <lineage>
        <taxon>Eukaryota</taxon>
        <taxon>Metazoa</taxon>
        <taxon>Chordata</taxon>
        <taxon>Craniata</taxon>
        <taxon>Vertebrata</taxon>
        <taxon>Euteleostomi</taxon>
        <taxon>Actinopterygii</taxon>
        <taxon>Neopterygii</taxon>
        <taxon>Teleostei</taxon>
        <taxon>Ostariophysi</taxon>
        <taxon>Characiformes</taxon>
        <taxon>Characoidei</taxon>
        <taxon>Acestrorhamphidae</taxon>
        <taxon>Acestrorhamphinae</taxon>
        <taxon>Astyanax</taxon>
    </lineage>
</organism>
<feature type="compositionally biased region" description="Polar residues" evidence="6">
    <location>
        <begin position="613"/>
        <end position="645"/>
    </location>
</feature>
<dbReference type="GeneTree" id="ENSGT00940000154578"/>
<accession>A0A3B1K3W9</accession>
<evidence type="ECO:0000256" key="5">
    <source>
        <dbReference type="ARBA" id="ARBA00022723"/>
    </source>
</evidence>
<dbReference type="InterPro" id="IPR039399">
    <property type="entry name" value="Deltex_C_sf"/>
</dbReference>
<dbReference type="Pfam" id="PF18102">
    <property type="entry name" value="DTC"/>
    <property type="match status" value="1"/>
</dbReference>
<evidence type="ECO:0000256" key="4">
    <source>
        <dbReference type="ARBA" id="ARBA00022679"/>
    </source>
</evidence>
<feature type="domain" description="Deltex C-terminal" evidence="7">
    <location>
        <begin position="1009"/>
        <end position="1138"/>
    </location>
</feature>
<reference evidence="8" key="3">
    <citation type="submission" date="2025-08" db="UniProtKB">
        <authorList>
            <consortium name="Ensembl"/>
        </authorList>
    </citation>
    <scope>IDENTIFICATION</scope>
</reference>
<feature type="region of interest" description="Disordered" evidence="6">
    <location>
        <begin position="846"/>
        <end position="975"/>
    </location>
</feature>
<dbReference type="Ensembl" id="ENSAMXT00000032673.1">
    <property type="protein sequence ID" value="ENSAMXP00000048795.1"/>
    <property type="gene ID" value="ENSAMXG00000032402.1"/>
</dbReference>
<dbReference type="Proteomes" id="UP000018467">
    <property type="component" value="Unassembled WGS sequence"/>
</dbReference>
<evidence type="ECO:0000313" key="8">
    <source>
        <dbReference type="Ensembl" id="ENSAMXP00000048795.1"/>
    </source>
</evidence>
<reference evidence="9" key="2">
    <citation type="journal article" date="2014" name="Nat. Commun.">
        <title>The cavefish genome reveals candidate genes for eye loss.</title>
        <authorList>
            <person name="McGaugh S.E."/>
            <person name="Gross J.B."/>
            <person name="Aken B."/>
            <person name="Blin M."/>
            <person name="Borowsky R."/>
            <person name="Chalopin D."/>
            <person name="Hinaux H."/>
            <person name="Jeffery W.R."/>
            <person name="Keene A."/>
            <person name="Ma L."/>
            <person name="Minx P."/>
            <person name="Murphy D."/>
            <person name="O'Quin K.E."/>
            <person name="Retaux S."/>
            <person name="Rohner N."/>
            <person name="Searle S.M."/>
            <person name="Stahl B.A."/>
            <person name="Tabin C."/>
            <person name="Volff J.N."/>
            <person name="Yoshizawa M."/>
            <person name="Warren W.C."/>
        </authorList>
    </citation>
    <scope>NUCLEOTIDE SEQUENCE [LARGE SCALE GENOMIC DNA]</scope>
    <source>
        <strain evidence="9">female</strain>
    </source>
</reference>
<dbReference type="PANTHER" id="PTHR12622">
    <property type="entry name" value="DELTEX-RELATED"/>
    <property type="match status" value="1"/>
</dbReference>
<feature type="region of interest" description="Disordered" evidence="6">
    <location>
        <begin position="180"/>
        <end position="212"/>
    </location>
</feature>
<feature type="compositionally biased region" description="Low complexity" evidence="6">
    <location>
        <begin position="896"/>
        <end position="907"/>
    </location>
</feature>
<dbReference type="InterPro" id="IPR039396">
    <property type="entry name" value="Deltex_C"/>
</dbReference>
<dbReference type="Pfam" id="PF23085">
    <property type="entry name" value="RRM_PARP14_3"/>
    <property type="match status" value="1"/>
</dbReference>
<dbReference type="AlphaFoldDB" id="A0A3B1K3W9"/>
<dbReference type="Gene3D" id="3.30.70.330">
    <property type="match status" value="1"/>
</dbReference>
<name>A0A3B1K3W9_ASTMX</name>
<sequence length="1140" mass="124576">MAAESRSEYEEGRPGCEEGGSVCVGGLPADMEQERLADKLLIHFLRSRNGGGEITSVNIKEVNRSAVITFEDSKVALNVLSHCPHILKVDGKEYKLSLSVPGQESSLLNKVILDMSVTIDCSQLPLGEETVRNLCKKYPDLRVKFIKPQRHCTLRGLHSEIQTVLSHLVELLRDIDPQGAACSSSGKDKRVGSGSLKEQEESRPPDPLHGLQVGELGSLYHEAKSSEILPQKPGEEGNSMDLPWEQEHFHSSGDIKGWIEEADAETQSLIMEADVFAYLSSKSERYKHILLINGVRVVDATSDGVTTLYLQSDSLARTRSEAAKHMNQASKELSQLYQQQEGNLRRAQVLRSMVGLEGGDTNAFKELQSLLPKVLLTSDQTYLYIVGESSEVSQAKQMLLLGSGNGQELSPVAKPSCPDARQGSSFSSTLSNCYTSTSDEEATQMYEKRVGSRTAVLKTNVSSTEQKARGTEGYKLAARFKNSELGLPGFHLGERGRSKELRELTTASNRLTLASNFEPLPPLKYSLGSAGALSGDQAGGSLVGPLRVTSALHSEDILFNNVEPFGSPFKASGSLSSKVSGINSTEFTSTFTPGVKTTPSISQNVLAALDTPTQSAYPSTARTSLKRSSSFSGRPSPKLGTQKTGITERSRPATGMTEKQAKSSSLTNSYTVSEEVIVPSVMWNYIKEAYRSRLDAMISDLQVTEILSDKDKVRVILKGPESSEVEECRSKLQRFIAMIDTDFYIQEHQLADLCVSESSEAFKTCCSNIRSRFSKISVQSTKDTVLLIGPKSLCLQATEMLKEVFFHEVLSSVPPVNSLTPQEPIAEGEVNDLADQMRPNETKAYTEGLEASRRKSSQSEAWTVSFNQSPKQKNSGKEKAKEGEPGCLQTNKTLASPSQSPEVSEVEVGTKDDWTTHLSLTTQRKQKSTSSTTAKQTGHRVRSKSELPLLGQESALPHHDQNTSCSKAMTAEEPSQKLPVHLLKQEPTAKEDPKGKVVSKVPKHAQGIQGTMRYAELSQTLQGYLRYTTAKITYCIPDGIQGEADPNPGSPFKGGVFEAYLPLNPVGQALLPKLEKAFKQGLSFRVFPPKNGEDGPARIWWNRIIPHKTKMEGGKSGNGYPDSSYLSLLSEALKIYGIKD</sequence>
<dbReference type="InParanoid" id="A0A3B1K3W9"/>
<protein>
    <recommendedName>
        <fullName evidence="3">RING-type E3 ubiquitin transferase</fullName>
        <ecNumber evidence="3">2.3.2.27</ecNumber>
    </recommendedName>
</protein>
<keyword evidence="5" id="KW-0479">Metal-binding</keyword>
<dbReference type="InterPro" id="IPR039398">
    <property type="entry name" value="Deltex_fam"/>
</dbReference>
<feature type="compositionally biased region" description="Basic and acidic residues" evidence="6">
    <location>
        <begin position="875"/>
        <end position="884"/>
    </location>
</feature>
<dbReference type="EC" id="2.3.2.27" evidence="3"/>
<dbReference type="GO" id="GO:0007219">
    <property type="term" value="P:Notch signaling pathway"/>
    <property type="evidence" value="ECO:0007669"/>
    <property type="project" value="InterPro"/>
</dbReference>
<evidence type="ECO:0000256" key="6">
    <source>
        <dbReference type="SAM" id="MobiDB-lite"/>
    </source>
</evidence>
<dbReference type="GO" id="GO:0016567">
    <property type="term" value="P:protein ubiquitination"/>
    <property type="evidence" value="ECO:0007669"/>
    <property type="project" value="UniProtKB-UniPathway"/>
</dbReference>
<evidence type="ECO:0000313" key="9">
    <source>
        <dbReference type="Proteomes" id="UP000018467"/>
    </source>
</evidence>
<dbReference type="GO" id="GO:0061630">
    <property type="term" value="F:ubiquitin protein ligase activity"/>
    <property type="evidence" value="ECO:0007669"/>
    <property type="project" value="UniProtKB-EC"/>
</dbReference>
<reference evidence="8" key="4">
    <citation type="submission" date="2025-09" db="UniProtKB">
        <authorList>
            <consortium name="Ensembl"/>
        </authorList>
    </citation>
    <scope>IDENTIFICATION</scope>
</reference>
<comment type="catalytic activity">
    <reaction evidence="1">
        <text>S-ubiquitinyl-[E2 ubiquitin-conjugating enzyme]-L-cysteine + [acceptor protein]-L-lysine = [E2 ubiquitin-conjugating enzyme]-L-cysteine + N(6)-ubiquitinyl-[acceptor protein]-L-lysine.</text>
        <dbReference type="EC" id="2.3.2.27"/>
    </reaction>
</comment>
<evidence type="ECO:0000259" key="7">
    <source>
        <dbReference type="Pfam" id="PF18102"/>
    </source>
</evidence>
<feature type="region of interest" description="Disordered" evidence="6">
    <location>
        <begin position="613"/>
        <end position="664"/>
    </location>
</feature>
<comment type="pathway">
    <text evidence="2">Protein modification; protein ubiquitination.</text>
</comment>
<proteinExistence type="predicted"/>
<dbReference type="Gene3D" id="3.30.390.130">
    <property type="match status" value="1"/>
</dbReference>
<keyword evidence="9" id="KW-1185">Reference proteome</keyword>
<dbReference type="Bgee" id="ENSAMXG00000032402">
    <property type="expression patterns" value="Expressed in zone of skin and 12 other cell types or tissues"/>
</dbReference>
<feature type="compositionally biased region" description="Basic and acidic residues" evidence="6">
    <location>
        <begin position="186"/>
        <end position="206"/>
    </location>
</feature>
<keyword evidence="4" id="KW-0808">Transferase</keyword>
<dbReference type="UniPathway" id="UPA00143"/>
<evidence type="ECO:0000256" key="3">
    <source>
        <dbReference type="ARBA" id="ARBA00012483"/>
    </source>
</evidence>